<dbReference type="PROSITE" id="PS51257">
    <property type="entry name" value="PROKAR_LIPOPROTEIN"/>
    <property type="match status" value="1"/>
</dbReference>
<evidence type="ECO:0000313" key="1">
    <source>
        <dbReference type="EMBL" id="SHE45657.1"/>
    </source>
</evidence>
<dbReference type="STRING" id="288992.SAMN04488522_101247"/>
<dbReference type="AlphaFoldDB" id="A0A1M4TN03"/>
<evidence type="ECO:0008006" key="3">
    <source>
        <dbReference type="Google" id="ProtNLM"/>
    </source>
</evidence>
<name>A0A1M4TN03_9SPHI</name>
<dbReference type="EMBL" id="FQUQ01000001">
    <property type="protein sequence ID" value="SHE45657.1"/>
    <property type="molecule type" value="Genomic_DNA"/>
</dbReference>
<protein>
    <recommendedName>
        <fullName evidence="3">Lipocalin-like domain-containing protein</fullName>
    </recommendedName>
</protein>
<reference evidence="2" key="1">
    <citation type="submission" date="2016-11" db="EMBL/GenBank/DDBJ databases">
        <authorList>
            <person name="Varghese N."/>
            <person name="Submissions S."/>
        </authorList>
    </citation>
    <scope>NUCLEOTIDE SEQUENCE [LARGE SCALE GENOMIC DNA]</scope>
    <source>
        <strain evidence="2">DSM 16990</strain>
    </source>
</reference>
<sequence length="143" mass="16506">MKNKTLLLFTLFHATLILIGCKKKTEIDVDKKKYLTSKSWKIAQVDKNVSTNPKGKIVYYPGDCLDYTYQFKENGVLNIIKDDPNNCFLSKQDDVVGTYNLADKELKYEGRIYKILEITPNQIKFYIDAPTSADYNSVVYLLE</sequence>
<proteinExistence type="predicted"/>
<evidence type="ECO:0000313" key="2">
    <source>
        <dbReference type="Proteomes" id="UP000184287"/>
    </source>
</evidence>
<keyword evidence="2" id="KW-1185">Reference proteome</keyword>
<dbReference type="RefSeq" id="WP_073226357.1">
    <property type="nucleotide sequence ID" value="NZ_FQUQ01000001.1"/>
</dbReference>
<dbReference type="Proteomes" id="UP000184287">
    <property type="component" value="Unassembled WGS sequence"/>
</dbReference>
<organism evidence="1 2">
    <name type="scientific">Pedobacter caeni</name>
    <dbReference type="NCBI Taxonomy" id="288992"/>
    <lineage>
        <taxon>Bacteria</taxon>
        <taxon>Pseudomonadati</taxon>
        <taxon>Bacteroidota</taxon>
        <taxon>Sphingobacteriia</taxon>
        <taxon>Sphingobacteriales</taxon>
        <taxon>Sphingobacteriaceae</taxon>
        <taxon>Pedobacter</taxon>
    </lineage>
</organism>
<dbReference type="OrthoDB" id="799390at2"/>
<gene>
    <name evidence="1" type="ORF">SAMN04488522_101247</name>
</gene>
<accession>A0A1M4TN03</accession>